<keyword evidence="1" id="KW-0812">Transmembrane</keyword>
<organism evidence="2 3">
    <name type="scientific">Clostridium estertheticum</name>
    <dbReference type="NCBI Taxonomy" id="238834"/>
    <lineage>
        <taxon>Bacteria</taxon>
        <taxon>Bacillati</taxon>
        <taxon>Bacillota</taxon>
        <taxon>Clostridia</taxon>
        <taxon>Eubacteriales</taxon>
        <taxon>Clostridiaceae</taxon>
        <taxon>Clostridium</taxon>
    </lineage>
</organism>
<name>A0A7Y3SYL7_9CLOT</name>
<dbReference type="AlphaFoldDB" id="A0A7Y3SYL7"/>
<gene>
    <name evidence="2" type="ORF">HLQ16_09705</name>
</gene>
<accession>A0A7Y3SYL7</accession>
<evidence type="ECO:0000313" key="3">
    <source>
        <dbReference type="Proteomes" id="UP000531659"/>
    </source>
</evidence>
<keyword evidence="1" id="KW-1133">Transmembrane helix</keyword>
<comment type="caution">
    <text evidence="2">The sequence shown here is derived from an EMBL/GenBank/DDBJ whole genome shotgun (WGS) entry which is preliminary data.</text>
</comment>
<evidence type="ECO:0000256" key="1">
    <source>
        <dbReference type="SAM" id="Phobius"/>
    </source>
</evidence>
<dbReference type="Proteomes" id="UP000531659">
    <property type="component" value="Unassembled WGS sequence"/>
</dbReference>
<feature type="transmembrane region" description="Helical" evidence="1">
    <location>
        <begin position="12"/>
        <end position="31"/>
    </location>
</feature>
<protein>
    <submittedName>
        <fullName evidence="2">DUF4044 domain-containing protein</fullName>
    </submittedName>
</protein>
<dbReference type="EMBL" id="JABEYB010000006">
    <property type="protein sequence ID" value="NNU76204.1"/>
    <property type="molecule type" value="Genomic_DNA"/>
</dbReference>
<sequence>MKKAKRDKYTKVMIYAIVVIFMVGFVLPVLFR</sequence>
<evidence type="ECO:0000313" key="2">
    <source>
        <dbReference type="EMBL" id="NNU76204.1"/>
    </source>
</evidence>
<reference evidence="2 3" key="1">
    <citation type="submission" date="2020-05" db="EMBL/GenBank/DDBJ databases">
        <title>Complete genome of Clostridium estertheticum subspecies estertheticum, isolated from Vacuum packed lamb meat from New Zealand imported to Switzerland.</title>
        <authorList>
            <person name="Wambui J."/>
            <person name="Stevens M.J.A."/>
            <person name="Stephan R."/>
        </authorList>
    </citation>
    <scope>NUCLEOTIDE SEQUENCE [LARGE SCALE GENOMIC DNA]</scope>
    <source>
        <strain evidence="2 3">CEST001</strain>
    </source>
</reference>
<proteinExistence type="predicted"/>
<keyword evidence="1" id="KW-0472">Membrane</keyword>